<comment type="similarity">
    <text evidence="5">Belongs to the SAT4 family.</text>
</comment>
<feature type="domain" description="Rhodopsin" evidence="7">
    <location>
        <begin position="20"/>
        <end position="259"/>
    </location>
</feature>
<keyword evidence="4 6" id="KW-0472">Membrane</keyword>
<evidence type="ECO:0000313" key="8">
    <source>
        <dbReference type="EMBL" id="KAJ5475501.1"/>
    </source>
</evidence>
<dbReference type="AlphaFoldDB" id="A0A9W9WUD5"/>
<dbReference type="PANTHER" id="PTHR33048:SF47">
    <property type="entry name" value="INTEGRAL MEMBRANE PROTEIN-RELATED"/>
    <property type="match status" value="1"/>
</dbReference>
<protein>
    <recommendedName>
        <fullName evidence="7">Rhodopsin domain-containing protein</fullName>
    </recommendedName>
</protein>
<dbReference type="GO" id="GO:0016020">
    <property type="term" value="C:membrane"/>
    <property type="evidence" value="ECO:0007669"/>
    <property type="project" value="UniProtKB-SubCell"/>
</dbReference>
<evidence type="ECO:0000313" key="9">
    <source>
        <dbReference type="Proteomes" id="UP001148312"/>
    </source>
</evidence>
<feature type="transmembrane region" description="Helical" evidence="6">
    <location>
        <begin position="197"/>
        <end position="216"/>
    </location>
</feature>
<keyword evidence="2 6" id="KW-0812">Transmembrane</keyword>
<evidence type="ECO:0000256" key="4">
    <source>
        <dbReference type="ARBA" id="ARBA00023136"/>
    </source>
</evidence>
<name>A0A9W9WUD5_9EURO</name>
<dbReference type="PANTHER" id="PTHR33048">
    <property type="entry name" value="PTH11-LIKE INTEGRAL MEMBRANE PROTEIN (AFU_ORTHOLOGUE AFUA_5G11245)"/>
    <property type="match status" value="1"/>
</dbReference>
<comment type="subcellular location">
    <subcellularLocation>
        <location evidence="1">Membrane</location>
        <topology evidence="1">Multi-pass membrane protein</topology>
    </subcellularLocation>
</comment>
<dbReference type="InterPro" id="IPR049326">
    <property type="entry name" value="Rhodopsin_dom_fungi"/>
</dbReference>
<evidence type="ECO:0000256" key="2">
    <source>
        <dbReference type="ARBA" id="ARBA00022692"/>
    </source>
</evidence>
<keyword evidence="3 6" id="KW-1133">Transmembrane helix</keyword>
<feature type="transmembrane region" description="Helical" evidence="6">
    <location>
        <begin position="36"/>
        <end position="57"/>
    </location>
</feature>
<dbReference type="InterPro" id="IPR052337">
    <property type="entry name" value="SAT4-like"/>
</dbReference>
<sequence length="422" mass="47467">MRIALIVSIFLVLAIIFVTARLWTRFKILKAPGYDDLMIILALICAISLSAMVFVELRYGLGKPGETLSKSSFQEHLFFLWLAIPLYNTALILAKLSALIFLLRIFRARRFVIFTYGFMAVLTAAGLWILFSSIFFCRPIHKFWDVSYPSDKGYCLPRQPTWYFNAGFQIASDMIILVMPMPMLWKLHLPWRQKAGIIAVFGTGIVVIAISIARTLELRLLFLWDFSKNNGKAATWSSLEADVSIICACMAPMHPLLSRVFSWCFRPQPLHSSPATKTRSVSGTTAHLTSSRKHSIYDPNCPDGGMQYQDYFLCGPGSYTASVSKIDTNEDALGHPGGSDGDGIRVVRELRMVSDVAPTPPILTPGWDQSRDIEMEAGFHFMSRATQATQSADGINHHDFQYECDLGDFEFPDYKERMNAPV</sequence>
<dbReference type="Pfam" id="PF20684">
    <property type="entry name" value="Fung_rhodopsin"/>
    <property type="match status" value="1"/>
</dbReference>
<comment type="caution">
    <text evidence="8">The sequence shown here is derived from an EMBL/GenBank/DDBJ whole genome shotgun (WGS) entry which is preliminary data.</text>
</comment>
<evidence type="ECO:0000259" key="7">
    <source>
        <dbReference type="Pfam" id="PF20684"/>
    </source>
</evidence>
<evidence type="ECO:0000256" key="1">
    <source>
        <dbReference type="ARBA" id="ARBA00004141"/>
    </source>
</evidence>
<dbReference type="Proteomes" id="UP001148312">
    <property type="component" value="Unassembled WGS sequence"/>
</dbReference>
<reference evidence="8" key="1">
    <citation type="submission" date="2022-12" db="EMBL/GenBank/DDBJ databases">
        <authorList>
            <person name="Petersen C."/>
        </authorList>
    </citation>
    <scope>NUCLEOTIDE SEQUENCE</scope>
    <source>
        <strain evidence="8">IBT 30728</strain>
    </source>
</reference>
<reference evidence="8" key="2">
    <citation type="journal article" date="2023" name="IMA Fungus">
        <title>Comparative genomic study of the Penicillium genus elucidates a diverse pangenome and 15 lateral gene transfer events.</title>
        <authorList>
            <person name="Petersen C."/>
            <person name="Sorensen T."/>
            <person name="Nielsen M.R."/>
            <person name="Sondergaard T.E."/>
            <person name="Sorensen J.L."/>
            <person name="Fitzpatrick D.A."/>
            <person name="Frisvad J.C."/>
            <person name="Nielsen K.L."/>
        </authorList>
    </citation>
    <scope>NUCLEOTIDE SEQUENCE</scope>
    <source>
        <strain evidence="8">IBT 30728</strain>
    </source>
</reference>
<feature type="transmembrane region" description="Helical" evidence="6">
    <location>
        <begin position="161"/>
        <end position="185"/>
    </location>
</feature>
<evidence type="ECO:0000256" key="3">
    <source>
        <dbReference type="ARBA" id="ARBA00022989"/>
    </source>
</evidence>
<organism evidence="8 9">
    <name type="scientific">Penicillium diatomitis</name>
    <dbReference type="NCBI Taxonomy" id="2819901"/>
    <lineage>
        <taxon>Eukaryota</taxon>
        <taxon>Fungi</taxon>
        <taxon>Dikarya</taxon>
        <taxon>Ascomycota</taxon>
        <taxon>Pezizomycotina</taxon>
        <taxon>Eurotiomycetes</taxon>
        <taxon>Eurotiomycetidae</taxon>
        <taxon>Eurotiales</taxon>
        <taxon>Aspergillaceae</taxon>
        <taxon>Penicillium</taxon>
    </lineage>
</organism>
<proteinExistence type="inferred from homology"/>
<feature type="transmembrane region" description="Helical" evidence="6">
    <location>
        <begin position="77"/>
        <end position="103"/>
    </location>
</feature>
<evidence type="ECO:0000256" key="6">
    <source>
        <dbReference type="SAM" id="Phobius"/>
    </source>
</evidence>
<keyword evidence="9" id="KW-1185">Reference proteome</keyword>
<dbReference type="RefSeq" id="XP_056787254.1">
    <property type="nucleotide sequence ID" value="XM_056937389.1"/>
</dbReference>
<gene>
    <name evidence="8" type="ORF">N7539_007788</name>
</gene>
<dbReference type="EMBL" id="JAPWDQ010000011">
    <property type="protein sequence ID" value="KAJ5475501.1"/>
    <property type="molecule type" value="Genomic_DNA"/>
</dbReference>
<feature type="transmembrane region" description="Helical" evidence="6">
    <location>
        <begin position="115"/>
        <end position="141"/>
    </location>
</feature>
<evidence type="ECO:0000256" key="5">
    <source>
        <dbReference type="ARBA" id="ARBA00038359"/>
    </source>
</evidence>
<dbReference type="GeneID" id="81627638"/>
<accession>A0A9W9WUD5</accession>
<feature type="transmembrane region" description="Helical" evidence="6">
    <location>
        <begin position="6"/>
        <end position="24"/>
    </location>
</feature>